<keyword evidence="12" id="KW-1185">Reference proteome</keyword>
<evidence type="ECO:0000256" key="6">
    <source>
        <dbReference type="ARBA" id="ARBA00023163"/>
    </source>
</evidence>
<dbReference type="Proteomes" id="UP000217250">
    <property type="component" value="Chromosome"/>
</dbReference>
<dbReference type="CDD" id="cd16321">
    <property type="entry name" value="MraZ_C"/>
    <property type="match status" value="1"/>
</dbReference>
<dbReference type="HAMAP" id="MF_01008">
    <property type="entry name" value="MraZ"/>
    <property type="match status" value="1"/>
</dbReference>
<dbReference type="OMA" id="ECELDGN"/>
<dbReference type="GO" id="GO:0000976">
    <property type="term" value="F:transcription cis-regulatory region binding"/>
    <property type="evidence" value="ECO:0007669"/>
    <property type="project" value="TreeGrafter"/>
</dbReference>
<keyword evidence="6 7" id="KW-0804">Transcription</keyword>
<evidence type="ECO:0000256" key="2">
    <source>
        <dbReference type="ARBA" id="ARBA00022490"/>
    </source>
</evidence>
<comment type="subcellular location">
    <subcellularLocation>
        <location evidence="7">Cytoplasm</location>
        <location evidence="7">Nucleoid</location>
    </subcellularLocation>
</comment>
<dbReference type="InterPro" id="IPR035644">
    <property type="entry name" value="MraZ_C"/>
</dbReference>
<dbReference type="InterPro" id="IPR020603">
    <property type="entry name" value="MraZ_dom"/>
</dbReference>
<dbReference type="InterPro" id="IPR037914">
    <property type="entry name" value="SpoVT-AbrB_sf"/>
</dbReference>
<evidence type="ECO:0000313" key="10">
    <source>
        <dbReference type="EMBL" id="MEB3040506.1"/>
    </source>
</evidence>
<evidence type="ECO:0000313" key="11">
    <source>
        <dbReference type="Proteomes" id="UP000217250"/>
    </source>
</evidence>
<keyword evidence="4 7" id="KW-0805">Transcription regulation</keyword>
<sequence length="154" mass="17494">MIQTFVTYECKADSKGRVTIPVGLKAVLESELHKGFILKPSIFKGCIELYPQGEWQEIMEKMRSKLNLFSKQHLDYLRKYTAGVKEVEVDGSGRFLIPKPLLEFAKIDKEVVLAPALNFIEVWDRECYEAEIASIDEEAFMALTEKIMGADAGE</sequence>
<dbReference type="Pfam" id="PF02381">
    <property type="entry name" value="MraZ"/>
    <property type="match status" value="2"/>
</dbReference>
<comment type="subunit">
    <text evidence="7">Forms oligomers.</text>
</comment>
<feature type="domain" description="SpoVT-AbrB" evidence="8">
    <location>
        <begin position="7"/>
        <end position="54"/>
    </location>
</feature>
<reference evidence="11" key="2">
    <citation type="submission" date="2017-06" db="EMBL/GenBank/DDBJ databases">
        <title>Capnocytophaga spp. assemblies.</title>
        <authorList>
            <person name="Gulvik C.A."/>
        </authorList>
    </citation>
    <scope>NUCLEOTIDE SEQUENCE [LARGE SCALE GENOMIC DNA]</scope>
    <source>
        <strain evidence="11">H1496</strain>
    </source>
</reference>
<keyword evidence="2 7" id="KW-0963">Cytoplasm</keyword>
<dbReference type="SUPFAM" id="SSF89447">
    <property type="entry name" value="AbrB/MazE/MraZ-like"/>
    <property type="match status" value="1"/>
</dbReference>
<evidence type="ECO:0000313" key="12">
    <source>
        <dbReference type="Proteomes" id="UP001324270"/>
    </source>
</evidence>
<dbReference type="InterPro" id="IPR003444">
    <property type="entry name" value="MraZ"/>
</dbReference>
<keyword evidence="3" id="KW-0677">Repeat</keyword>
<dbReference type="PANTHER" id="PTHR34701:SF1">
    <property type="entry name" value="TRANSCRIPTIONAL REGULATOR MRAZ"/>
    <property type="match status" value="1"/>
</dbReference>
<dbReference type="Proteomes" id="UP001324270">
    <property type="component" value="Unassembled WGS sequence"/>
</dbReference>
<dbReference type="InterPro" id="IPR035642">
    <property type="entry name" value="MraZ_N"/>
</dbReference>
<dbReference type="CDD" id="cd16320">
    <property type="entry name" value="MraZ_N"/>
    <property type="match status" value="1"/>
</dbReference>
<organism evidence="9 11">
    <name type="scientific">Capnocytophaga gingivalis</name>
    <dbReference type="NCBI Taxonomy" id="1017"/>
    <lineage>
        <taxon>Bacteria</taxon>
        <taxon>Pseudomonadati</taxon>
        <taxon>Bacteroidota</taxon>
        <taxon>Flavobacteriia</taxon>
        <taxon>Flavobacteriales</taxon>
        <taxon>Flavobacteriaceae</taxon>
        <taxon>Capnocytophaga</taxon>
    </lineage>
</organism>
<evidence type="ECO:0000256" key="7">
    <source>
        <dbReference type="HAMAP-Rule" id="MF_01008"/>
    </source>
</evidence>
<dbReference type="GeneID" id="84808042"/>
<dbReference type="Gene3D" id="3.40.1550.20">
    <property type="entry name" value="Transcriptional regulator MraZ domain"/>
    <property type="match status" value="1"/>
</dbReference>
<name>A0A250FNN5_9FLAO</name>
<dbReference type="GO" id="GO:2000143">
    <property type="term" value="P:negative regulation of DNA-templated transcription initiation"/>
    <property type="evidence" value="ECO:0007669"/>
    <property type="project" value="TreeGrafter"/>
</dbReference>
<dbReference type="EMBL" id="CP022386">
    <property type="protein sequence ID" value="ATA86693.1"/>
    <property type="molecule type" value="Genomic_DNA"/>
</dbReference>
<evidence type="ECO:0000256" key="4">
    <source>
        <dbReference type="ARBA" id="ARBA00023015"/>
    </source>
</evidence>
<dbReference type="GO" id="GO:0005737">
    <property type="term" value="C:cytoplasm"/>
    <property type="evidence" value="ECO:0007669"/>
    <property type="project" value="UniProtKB-UniRule"/>
</dbReference>
<dbReference type="InterPro" id="IPR038619">
    <property type="entry name" value="MraZ_sf"/>
</dbReference>
<comment type="similarity">
    <text evidence="7">Belongs to the MraZ family.</text>
</comment>
<reference evidence="9" key="1">
    <citation type="journal article" date="2017" name="Genome Announc.">
        <title>Twelve Complete Reference Genomes of Clinical Isolates in the Capnocytophaga Genus.</title>
        <authorList>
            <person name="Villarma A."/>
            <person name="Gulvik C.A."/>
            <person name="Rowe L.A."/>
            <person name="Sheth M."/>
            <person name="Juieng P."/>
            <person name="Nicholson A.C."/>
            <person name="Loparev V.N."/>
            <person name="McQuiston J.R."/>
        </authorList>
    </citation>
    <scope>NUCLEOTIDE SEQUENCE</scope>
    <source>
        <strain evidence="9">H1496</strain>
    </source>
</reference>
<evidence type="ECO:0000259" key="8">
    <source>
        <dbReference type="PROSITE" id="PS51740"/>
    </source>
</evidence>
<protein>
    <recommendedName>
        <fullName evidence="1 7">Transcriptional regulator MraZ</fullName>
    </recommendedName>
</protein>
<gene>
    <name evidence="7" type="primary">mraZ</name>
    <name evidence="9" type="ORF">CGC50_05640</name>
    <name evidence="10" type="ORF">VJJ49_07335</name>
</gene>
<reference evidence="10 12" key="3">
    <citation type="submission" date="2023-12" db="EMBL/GenBank/DDBJ databases">
        <title>Genomic sequences of Capnocytophaga and Parvimonas strains.</title>
        <authorList>
            <person name="Watt R.M."/>
            <person name="Wang M."/>
            <person name="Yang T."/>
            <person name="Tong W.M."/>
        </authorList>
    </citation>
    <scope>NUCLEOTIDE SEQUENCE [LARGE SCALE GENOMIC DNA]</scope>
    <source>
        <strain evidence="10 12">CCUG 13156</strain>
    </source>
</reference>
<feature type="domain" description="SpoVT-AbrB" evidence="8">
    <location>
        <begin position="84"/>
        <end position="127"/>
    </location>
</feature>
<keyword evidence="5 7" id="KW-0238">DNA-binding</keyword>
<dbReference type="KEGG" id="cgh:CGC50_05640"/>
<evidence type="ECO:0000256" key="1">
    <source>
        <dbReference type="ARBA" id="ARBA00013860"/>
    </source>
</evidence>
<dbReference type="PROSITE" id="PS51740">
    <property type="entry name" value="SPOVT_ABRB"/>
    <property type="match status" value="2"/>
</dbReference>
<dbReference type="GO" id="GO:0003700">
    <property type="term" value="F:DNA-binding transcription factor activity"/>
    <property type="evidence" value="ECO:0007669"/>
    <property type="project" value="UniProtKB-UniRule"/>
</dbReference>
<evidence type="ECO:0000313" key="9">
    <source>
        <dbReference type="EMBL" id="ATA86693.1"/>
    </source>
</evidence>
<dbReference type="PANTHER" id="PTHR34701">
    <property type="entry name" value="TRANSCRIPTIONAL REGULATOR MRAZ"/>
    <property type="match status" value="1"/>
</dbReference>
<proteinExistence type="inferred from homology"/>
<dbReference type="InterPro" id="IPR007159">
    <property type="entry name" value="SpoVT-AbrB_dom"/>
</dbReference>
<evidence type="ECO:0000256" key="5">
    <source>
        <dbReference type="ARBA" id="ARBA00023125"/>
    </source>
</evidence>
<dbReference type="AlphaFoldDB" id="A0A250FNN5"/>
<dbReference type="RefSeq" id="WP_002667373.1">
    <property type="nucleotide sequence ID" value="NZ_CALAHR010000021.1"/>
</dbReference>
<dbReference type="EMBL" id="JAYKBV010000008">
    <property type="protein sequence ID" value="MEB3040506.1"/>
    <property type="molecule type" value="Genomic_DNA"/>
</dbReference>
<accession>A0A250FNN5</accession>
<evidence type="ECO:0000256" key="3">
    <source>
        <dbReference type="ARBA" id="ARBA00022737"/>
    </source>
</evidence>
<dbReference type="GO" id="GO:0009295">
    <property type="term" value="C:nucleoid"/>
    <property type="evidence" value="ECO:0007669"/>
    <property type="project" value="UniProtKB-SubCell"/>
</dbReference>
<dbReference type="OrthoDB" id="9807753at2"/>